<sequence length="303" mass="34209">MDKNFLNYPDWQATADTLHLYLQMAGKVKLERSYPEPEWGHIRMPLTIQGIGTGIIPGPSSNFEIFFNLRQHHVDVQGSDSLRVRLQLSDGLSVADFYGQLMGALDSIGAPTSINTQPQEFHDPVPFDTDTKHSTYDKHAVELFLDNLHFAHRSLGQFLGPMRGKVFAPSYWFGTMDLSGTIFSGQSEPFPGNGVIAVNCFDERFCEFGFWPGDPSSVEPAFYVMPYPFLSNIGSYGVMLAPQKARFLTKSSEFILTLKDAFSYEDPQRAVTDFCRTSFDILQRIDPWGDIDWITQPLTYDAD</sequence>
<accession>A0A5N6MF36</accession>
<reference evidence="1 2" key="1">
    <citation type="submission" date="2019-08" db="EMBL/GenBank/DDBJ databases">
        <title>Arthrobacter sp. nov., isolated from plateau pika and Tibetan wild ass.</title>
        <authorList>
            <person name="Ge Y."/>
        </authorList>
    </citation>
    <scope>NUCLEOTIDE SEQUENCE [LARGE SCALE GENOMIC DNA]</scope>
    <source>
        <strain evidence="1 2">785</strain>
    </source>
</reference>
<evidence type="ECO:0000313" key="2">
    <source>
        <dbReference type="Proteomes" id="UP000326852"/>
    </source>
</evidence>
<evidence type="ECO:0000313" key="1">
    <source>
        <dbReference type="EMBL" id="KAD3515082.1"/>
    </source>
</evidence>
<gene>
    <name evidence="1" type="ORF">GD627_12295</name>
</gene>
<dbReference type="EMBL" id="VTFX01000005">
    <property type="protein sequence ID" value="KAD3515082.1"/>
    <property type="molecule type" value="Genomic_DNA"/>
</dbReference>
<keyword evidence="2" id="KW-1185">Reference proteome</keyword>
<organism evidence="1 2">
    <name type="scientific">Arthrobacter yangruifuii</name>
    <dbReference type="NCBI Taxonomy" id="2606616"/>
    <lineage>
        <taxon>Bacteria</taxon>
        <taxon>Bacillati</taxon>
        <taxon>Actinomycetota</taxon>
        <taxon>Actinomycetes</taxon>
        <taxon>Micrococcales</taxon>
        <taxon>Micrococcaceae</taxon>
        <taxon>Arthrobacter</taxon>
    </lineage>
</organism>
<dbReference type="InterPro" id="IPR046038">
    <property type="entry name" value="DUF5996"/>
</dbReference>
<dbReference type="Pfam" id="PF19459">
    <property type="entry name" value="DUF5996"/>
    <property type="match status" value="1"/>
</dbReference>
<dbReference type="Proteomes" id="UP000326852">
    <property type="component" value="Unassembled WGS sequence"/>
</dbReference>
<comment type="caution">
    <text evidence="1">The sequence shown here is derived from an EMBL/GenBank/DDBJ whole genome shotgun (WGS) entry which is preliminary data.</text>
</comment>
<dbReference type="RefSeq" id="WP_152272750.1">
    <property type="nucleotide sequence ID" value="NZ_VTFX01000005.1"/>
</dbReference>
<protein>
    <submittedName>
        <fullName evidence="1">Uncharacterized protein</fullName>
    </submittedName>
</protein>
<name>A0A5N6MF36_9MICC</name>
<proteinExistence type="predicted"/>
<dbReference type="AlphaFoldDB" id="A0A5N6MF36"/>